<feature type="domain" description="Putative exodeoxyribonuclease 8 PDDEXK-like" evidence="1">
    <location>
        <begin position="30"/>
        <end position="262"/>
    </location>
</feature>
<dbReference type="PATRIC" id="fig|67356.5.peg.4992"/>
<proteinExistence type="predicted"/>
<dbReference type="Gene3D" id="3.90.320.10">
    <property type="match status" value="1"/>
</dbReference>
<dbReference type="STRING" id="67356.AQJ84_11360"/>
<dbReference type="InterPro" id="IPR011604">
    <property type="entry name" value="PDDEXK-like_dom_sf"/>
</dbReference>
<organism evidence="2 3">
    <name type="scientific">Streptomyces resistomycificus</name>
    <dbReference type="NCBI Taxonomy" id="67356"/>
    <lineage>
        <taxon>Bacteria</taxon>
        <taxon>Bacillati</taxon>
        <taxon>Actinomycetota</taxon>
        <taxon>Actinomycetes</taxon>
        <taxon>Kitasatosporales</taxon>
        <taxon>Streptomycetaceae</taxon>
        <taxon>Streptomyces</taxon>
        <taxon>Streptomyces aurantiacus group</taxon>
    </lineage>
</organism>
<dbReference type="InterPro" id="IPR024432">
    <property type="entry name" value="Put_RecE_PDDEXK-like_dom"/>
</dbReference>
<gene>
    <name evidence="2" type="ORF">ADK37_23420</name>
</gene>
<dbReference type="OrthoDB" id="3292504at2"/>
<dbReference type="EMBL" id="LGUS01000174">
    <property type="protein sequence ID" value="KOG33329.1"/>
    <property type="molecule type" value="Genomic_DNA"/>
</dbReference>
<evidence type="ECO:0000259" key="1">
    <source>
        <dbReference type="Pfam" id="PF12684"/>
    </source>
</evidence>
<reference evidence="3" key="1">
    <citation type="submission" date="2015-07" db="EMBL/GenBank/DDBJ databases">
        <authorList>
            <person name="Ju K.-S."/>
            <person name="Doroghazi J.R."/>
            <person name="Metcalf W.W."/>
        </authorList>
    </citation>
    <scope>NUCLEOTIDE SEQUENCE [LARGE SCALE GENOMIC DNA]</scope>
    <source>
        <strain evidence="3">NRRL 2290</strain>
    </source>
</reference>
<evidence type="ECO:0000313" key="2">
    <source>
        <dbReference type="EMBL" id="KOG33329.1"/>
    </source>
</evidence>
<keyword evidence="3" id="KW-1185">Reference proteome</keyword>
<protein>
    <recommendedName>
        <fullName evidence="1">Putative exodeoxyribonuclease 8 PDDEXK-like domain-containing protein</fullName>
    </recommendedName>
</protein>
<dbReference type="Pfam" id="PF12684">
    <property type="entry name" value="DUF3799"/>
    <property type="match status" value="1"/>
</dbReference>
<accession>A0A0L8L5F3</accession>
<dbReference type="eggNOG" id="COG1074">
    <property type="taxonomic scope" value="Bacteria"/>
</dbReference>
<dbReference type="Proteomes" id="UP000037251">
    <property type="component" value="Unassembled WGS sequence"/>
</dbReference>
<name>A0A0L8L5F3_9ACTN</name>
<sequence length="277" mass="31309">MTATVEVQPGLYDIDAELYHSDPIPGGSLSSTGARRLADCPARFKYFLDNPEPYKPEFEFGTAAHTVILGNGPELVVVDEKRWDTNETKARLAAIRAAGGVPLKAEARQRIDDMAEALANHPEASDLLTPGSGLAEQSIFWEEDDIWRRSRIDWLRPDEIVDYKSARSVHPDYLQKAVQDYGYHQQDDFYRRGAIHLGLIPPSGSFKFVFQEKQPPYLVTVVELDFPARVIGGELNDRALWTYAMCRQTGHWPAYSEGTTYLSLPSWVERKYAQENS</sequence>
<evidence type="ECO:0000313" key="3">
    <source>
        <dbReference type="Proteomes" id="UP000037251"/>
    </source>
</evidence>
<dbReference type="AlphaFoldDB" id="A0A0L8L5F3"/>
<dbReference type="RefSeq" id="WP_030040160.1">
    <property type="nucleotide sequence ID" value="NZ_KL575597.1"/>
</dbReference>
<comment type="caution">
    <text evidence="2">The sequence shown here is derived from an EMBL/GenBank/DDBJ whole genome shotgun (WGS) entry which is preliminary data.</text>
</comment>